<accession>A0AAD7S3E8</accession>
<dbReference type="EMBL" id="JAINUG010000119">
    <property type="protein sequence ID" value="KAJ8395180.1"/>
    <property type="molecule type" value="Genomic_DNA"/>
</dbReference>
<evidence type="ECO:0000313" key="3">
    <source>
        <dbReference type="Proteomes" id="UP001221898"/>
    </source>
</evidence>
<evidence type="ECO:0000313" key="2">
    <source>
        <dbReference type="EMBL" id="KAJ8395180.1"/>
    </source>
</evidence>
<dbReference type="Proteomes" id="UP001221898">
    <property type="component" value="Unassembled WGS sequence"/>
</dbReference>
<proteinExistence type="predicted"/>
<feature type="region of interest" description="Disordered" evidence="1">
    <location>
        <begin position="1"/>
        <end position="97"/>
    </location>
</feature>
<comment type="caution">
    <text evidence="2">The sequence shown here is derived from an EMBL/GenBank/DDBJ whole genome shotgun (WGS) entry which is preliminary data.</text>
</comment>
<gene>
    <name evidence="2" type="ORF">AAFF_G00036360</name>
</gene>
<protein>
    <submittedName>
        <fullName evidence="2">Uncharacterized protein</fullName>
    </submittedName>
</protein>
<name>A0AAD7S3E8_9TELE</name>
<feature type="compositionally biased region" description="Polar residues" evidence="1">
    <location>
        <begin position="87"/>
        <end position="97"/>
    </location>
</feature>
<sequence>MGITGQDSTGGEVTQNRQERDLCEKSSERDGDRGNGKKRVNSLKGKSEVKTSASAGSSRCVWPGQRRPPPNSDPQQTASVPPGPAQRSPTWTDSGPH</sequence>
<reference evidence="2" key="1">
    <citation type="journal article" date="2023" name="Science">
        <title>Genome structures resolve the early diversification of teleost fishes.</title>
        <authorList>
            <person name="Parey E."/>
            <person name="Louis A."/>
            <person name="Montfort J."/>
            <person name="Bouchez O."/>
            <person name="Roques C."/>
            <person name="Iampietro C."/>
            <person name="Lluch J."/>
            <person name="Castinel A."/>
            <person name="Donnadieu C."/>
            <person name="Desvignes T."/>
            <person name="Floi Bucao C."/>
            <person name="Jouanno E."/>
            <person name="Wen M."/>
            <person name="Mejri S."/>
            <person name="Dirks R."/>
            <person name="Jansen H."/>
            <person name="Henkel C."/>
            <person name="Chen W.J."/>
            <person name="Zahm M."/>
            <person name="Cabau C."/>
            <person name="Klopp C."/>
            <person name="Thompson A.W."/>
            <person name="Robinson-Rechavi M."/>
            <person name="Braasch I."/>
            <person name="Lecointre G."/>
            <person name="Bobe J."/>
            <person name="Postlethwait J.H."/>
            <person name="Berthelot C."/>
            <person name="Roest Crollius H."/>
            <person name="Guiguen Y."/>
        </authorList>
    </citation>
    <scope>NUCLEOTIDE SEQUENCE</scope>
    <source>
        <strain evidence="2">NC1722</strain>
    </source>
</reference>
<evidence type="ECO:0000256" key="1">
    <source>
        <dbReference type="SAM" id="MobiDB-lite"/>
    </source>
</evidence>
<feature type="compositionally biased region" description="Basic and acidic residues" evidence="1">
    <location>
        <begin position="17"/>
        <end position="35"/>
    </location>
</feature>
<organism evidence="2 3">
    <name type="scientific">Aldrovandia affinis</name>
    <dbReference type="NCBI Taxonomy" id="143900"/>
    <lineage>
        <taxon>Eukaryota</taxon>
        <taxon>Metazoa</taxon>
        <taxon>Chordata</taxon>
        <taxon>Craniata</taxon>
        <taxon>Vertebrata</taxon>
        <taxon>Euteleostomi</taxon>
        <taxon>Actinopterygii</taxon>
        <taxon>Neopterygii</taxon>
        <taxon>Teleostei</taxon>
        <taxon>Notacanthiformes</taxon>
        <taxon>Halosauridae</taxon>
        <taxon>Aldrovandia</taxon>
    </lineage>
</organism>
<keyword evidence="3" id="KW-1185">Reference proteome</keyword>
<feature type="compositionally biased region" description="Polar residues" evidence="1">
    <location>
        <begin position="1"/>
        <end position="16"/>
    </location>
</feature>
<dbReference type="AlphaFoldDB" id="A0AAD7S3E8"/>